<dbReference type="InterPro" id="IPR020841">
    <property type="entry name" value="PKS_Beta-ketoAc_synthase_dom"/>
</dbReference>
<evidence type="ECO:0000313" key="9">
    <source>
        <dbReference type="EMBL" id="ORX73692.1"/>
    </source>
</evidence>
<dbReference type="Gene3D" id="3.30.70.2490">
    <property type="match status" value="1"/>
</dbReference>
<dbReference type="SMART" id="SM00825">
    <property type="entry name" value="PKS_KS"/>
    <property type="match status" value="1"/>
</dbReference>
<dbReference type="Pfam" id="PF01575">
    <property type="entry name" value="MaoC_dehydratas"/>
    <property type="match status" value="1"/>
</dbReference>
<evidence type="ECO:0000256" key="4">
    <source>
        <dbReference type="ARBA" id="ARBA00022801"/>
    </source>
</evidence>
<dbReference type="SUPFAM" id="SSF54637">
    <property type="entry name" value="Thioesterase/thiol ester dehydrase-isomerase"/>
    <property type="match status" value="1"/>
</dbReference>
<keyword evidence="10" id="KW-1185">Reference proteome</keyword>
<dbReference type="InterPro" id="IPR014030">
    <property type="entry name" value="Ketoacyl_synth_N"/>
</dbReference>
<dbReference type="Pfam" id="PF08354">
    <property type="entry name" value="Fas1-AflB-like_hel"/>
    <property type="match status" value="1"/>
</dbReference>
<dbReference type="InterPro" id="IPR016035">
    <property type="entry name" value="Acyl_Trfase/lysoPLipase"/>
</dbReference>
<dbReference type="Gene3D" id="3.10.129.10">
    <property type="entry name" value="Hotdog Thioesterase"/>
    <property type="match status" value="1"/>
</dbReference>
<feature type="domain" description="Ketosynthase family 3 (KS3)" evidence="8">
    <location>
        <begin position="3041"/>
        <end position="3547"/>
    </location>
</feature>
<keyword evidence="1" id="KW-0596">Phosphopantetheine</keyword>
<dbReference type="InterPro" id="IPR013785">
    <property type="entry name" value="Aldolase_TIM"/>
</dbReference>
<dbReference type="Pfam" id="PF18314">
    <property type="entry name" value="FAS_I_H"/>
    <property type="match status" value="1"/>
</dbReference>
<dbReference type="GO" id="GO:0008897">
    <property type="term" value="F:holo-[acyl-carrier-protein] synthase activity"/>
    <property type="evidence" value="ECO:0007669"/>
    <property type="project" value="InterPro"/>
</dbReference>
<dbReference type="SMART" id="SM00827">
    <property type="entry name" value="PKS_AT"/>
    <property type="match status" value="1"/>
</dbReference>
<proteinExistence type="predicted"/>
<dbReference type="InterPro" id="IPR032088">
    <property type="entry name" value="SAT"/>
</dbReference>
<keyword evidence="3" id="KW-0808">Transferase</keyword>
<keyword evidence="6" id="KW-0560">Oxidoreductase</keyword>
<dbReference type="GO" id="GO:0004318">
    <property type="term" value="F:enoyl-[acyl-carrier-protein] reductase (NADH) activity"/>
    <property type="evidence" value="ECO:0007669"/>
    <property type="project" value="InterPro"/>
</dbReference>
<dbReference type="Gene3D" id="3.40.47.10">
    <property type="match status" value="1"/>
</dbReference>
<dbReference type="GO" id="GO:0006633">
    <property type="term" value="P:fatty acid biosynthetic process"/>
    <property type="evidence" value="ECO:0007669"/>
    <property type="project" value="InterPro"/>
</dbReference>
<dbReference type="SUPFAM" id="SSF53901">
    <property type="entry name" value="Thiolase-like"/>
    <property type="match status" value="2"/>
</dbReference>
<dbReference type="Pfam" id="PF17828">
    <property type="entry name" value="FAS_N"/>
    <property type="match status" value="1"/>
</dbReference>
<dbReference type="Gene3D" id="6.10.60.10">
    <property type="match status" value="1"/>
</dbReference>
<dbReference type="GO" id="GO:0016787">
    <property type="term" value="F:hydrolase activity"/>
    <property type="evidence" value="ECO:0007669"/>
    <property type="project" value="UniProtKB-KW"/>
</dbReference>
<dbReference type="InterPro" id="IPR014043">
    <property type="entry name" value="Acyl_transferase_dom"/>
</dbReference>
<sequence>MNLFTCKVVLAHGGVSTSIPIPGDNFLVAKELATSFLDGGPPAVSTEIELVALFLTYCSSCNPDVAVAVFLHFHQGFCANENIHAVVQQLSLSFEQARTVMKGYYSVWNTLEMRQLLPEVSAPAIFSDPGIKLAAMFGGQGGADSYVDEAAWLLDVYGPLLSDFVAHMSDFLKRESADPLLAKAHSRPLDIAGWLASPDAMPDAKYLLTAPVNTPMLGLIQAMHVAVLYKTLNMSPGDLVSRFNVAIGHSQGLPMAAAFASVTDEASFYAATENALGILLMLPSIGQQNWSSSISGINISGSSLLQTAGSLAIMISVRGLAQETLESLISVFNEDRTDRESRVSLALINSRSDFVVAGHPNVIACFAKLINKHSVLPTQSQSRIQFSQRKPAAAVSPLAMTVPTHCEHVRDYAPAGYECAASKGWAFDASALRIQVNGGDDGHDLRDEADLTRFLIDSLAMNRVNWPAAVNSTDTAFIIDFSPGGFSIFGKYTRDILDGYGKTVISTSSLIANTKFRMGSKADLFKRNISDVFLAPNWQSAFGPRLVRTAHDGRLHICTRMSLTLGLPPVMVAGMTPTTSNEHFVAAISNAGYYVELAGGGMFNERLFSKKVGNLVNLLESGSGFAVNTVYMNQKQWAFQYPSILRMRREGVPITGLCIGGGVPSVDVANSIIANLRNAGIKHVAFKPGSVATILQTLAIARTNPDFPVIIQWTGGRGGGHHSCEDFHRPILETYSKIRALPNTILVVGSGFGDADSILPYLSGQWSVQFGYAPMPVDGVLLASCVLTAKESAISLEAKELIAAATGVEDSEWESSYTGNAGGVISTLSDFGEHVHLLATRAALALRELNDMVFTKPYADQLPTIMANKDHIIKRLNIDCARPWFGKKSDGRVVDLEEMTYLEVLNRLVELMYVADKSRWLDVSYGRLFGEFVSRVEDRVSGAESPRMFQRYIQLQEPLTIIKLVDKSYPEISRVLIALEDVQYLVWLCKRSGAKPVPFIPILDADLHVWMTKDMYSQAEDLDTVVDRDVQRTVIALGPVSAKYATTVNEPVKDILDRVYTGLTEKLSMCSFDKDASLVRPCEYLAPEPFPVSLPTSVAVAVDESSRTYKLPTDAALLPDPDVWLEALAGPTQSWFRALLTSPVVVRKSLYAANPIRQVLQPMAGQTAEVVLAGDRPVKLDIHGPTGLLDIRIQLHDEKIILMIIYHRIGEEQFEIRFPYIYMPSKPAVLVAEDVEGRDLSFRDIYLRVHGLADEPSNINRADVEQHFSARALKSFTISQEFVQKYCSSAHITSKYYKMAADELQLAPMDIFFSIGISQLASVLTTPPLHRGLLGIIHLSHSTKYAAGALPLRAGETIDYGVSLSALENIDIGHKLTFISRFWREGILTATSEDVIAIRGQYSACNQMFRSMDEPARRMLITSDEKAALLESKEWFVSMESPEPFKIACGDMLEFRLYSHYQFKSKDLYSKIKTYGPVYRLKPYREAEHVADVYYETVNSYGNPVIEYISQNIQNDIGSVRFEHCGLPIQCAEASDIMTAKAPSENCEFAHVSGDQNMLHTNPYVAAYIGESEMICHGMWSSAASRAIVERVVADNDPRRMRSYSVQFVGKVYPNDKLRVELAHTGMNSGHMVIDGKTVNQNGETVLTLTAEVAQAKTAYVFTGQGSQFVGMGMDLYMSSTAARDVWDRADRHMLKHYGVSLLKIVQENPSEYLVKLGGKKGTPIRTNYLSLVREYDGKIEQLIPGITQSSKSYTHRYANGLLNATLFTQPIQTVMSLAQAADMRAHGLIQDDAIVAGHSLGEIGSLAAIAEIVSVEDAVDIALYRGLLLHTSVDRDANGCSQYAMVSVNPKRVVTGFSEVQLLLIVDYIRERKQQLLEVINYNVRGQQYIVTGHIESLNIMCETLDRLSAGHNKLADKGDDALPNIIADVLAEYPTAHLLENGRAIISIPGIDVPSHSSILLSSVDTFRRVLDRKITHIQKLGILLCGKYIPKLTGQPFETTKEYIESVYALTRSLVLEGILQRWDTCSDDPPNNLEHIARALLIELLSFQFASSVNWIETQDSVFNKCSVERLIEIGPKPTLCRMAAQTLEASSWSKDIVSIRHAAQDRAEVYHLAAREEASVPADFLSVAPPQTSGSKPTKQEGSSEASSPTVDEQAALHTIQSAAMTSVDDVPIPIVDVIRAVISQKLSIAVSEVYPNKSIKELVTGKSTIQNELFGDFQKEFDNGLPGHAEDRPLEELAKILGTSTTSLGKHSQALVNKVFAGKFPSGFKQSVARSYLRNKYRLGPRRQDALLLLSVTMEPLTRLADEEAAKAWLESAAQMYADHAGLSLTALLRGGENRNTNSPSVAINSAEFDKAQNAHRRLVLEQIEALARHAGLDMRQGARSAEELQLKVAVLESRIDGIMHEFGSELIDKANTLFDANKARHFNSYWNWARQDVFEWVSGILGGEEPGMDCATYMKRVHMLKNRSNPGLLSMLQAFIGTLKADPCPYAQRALKQTEIIYAACRESENVPPVYKELSTPLRPHTEITFRGDIDSCEFPREGEQSIGDYVQQMKCASKDGLPLLYMYGRQAGNAWTYSKEISDAYFASMEDAAVNGISFEGRCALVTGCGKGSIGSGLVEGLLSGGAKVVATTSNYSLSSIRFFEEMYRKFGSRGSELVLVPFNQASSCDIEALIQYIYNKDGLDWDLDYIAPFAVFPDHGKDAGSIDSHSELTIRILLTNLFRIIGQVKAAKIKTGNSLLPSLLILPHSSNQGVMGNDGMYGETKAALHTLYARWHTEPWSEYISITGGVIGWTRSTRLTSGSANMFETMEEMGMRTFSREEMSFNILCLLSQGMEEAAHNNPVFGNFNGGSYSIETVSRELSARRLKLVKAASLRRATYLDVCTSYSVEKQEGWAKMTHHRIDAPLVKSHEQLEHLRYLEGMVDLDKIVVVTGFGEVGPFGNAALRWEQEAYGMFSMEGCIELAWMMGLIKRFSGDHPGIGTHYIGWVDAKTQEPVHDMNVKAKYESYILEHTGIRVAEPEVWGEDAVNMKSFMRELQIDQDMPPFETSAEEAVHFKQISGEKVDTWENPDGTWSVRLLKGAVIHVPKAVEIGHTVLSQIPTGWDPVRLGIPGDLALKMDDINHYTLIAMMEALVRSGITDPYELYQYFHVSKVGHSVGSCFGGAKNLVGVIRDKYLEKKVGSGMMVESTINNMSAWLNTLLFSASGPLKPTVGACATSAIALDLAAESIVQGKADVMIAGAGEGFANDTTYEFNMISATASARDELRKGRAPQEISRPCTSTRSGFADSYGSGMAVLMSASAALKIGAPIYGILAMSATATDKSTRNPTAPGQGILSIGKESPTPSDLQLLDIHYRRQMRDAQLAALDHISSTSVANKMKKIAKTTWGNDFYKMGESISLLRAALATWGLGADDIGLASFHGTSTKLNDVNESNIVNMLLKHVGRTPGLPVPVVCQKWLIGHKKAPATICSMHGILQSMTTGLIPGNRNADNIDDELEQHEHLVYLSKTIRAPAIKAALFTSFGFSQSNGAGLIVHPDYLFATLSKEELVEYTTKVDERMKRSTRYWQGALLGNHTYFQAKEEPPFSQEQEASVFLDPGVRAKLDSKTKQYRF</sequence>
<dbReference type="InterPro" id="IPR029069">
    <property type="entry name" value="HotDog_dom_sf"/>
</dbReference>
<dbReference type="Gene3D" id="3.20.20.70">
    <property type="entry name" value="Aldolase class I"/>
    <property type="match status" value="1"/>
</dbReference>
<dbReference type="Pfam" id="PF17951">
    <property type="entry name" value="FAS_meander"/>
    <property type="match status" value="1"/>
</dbReference>
<organism evidence="9 10">
    <name type="scientific">Linderina pennispora</name>
    <dbReference type="NCBI Taxonomy" id="61395"/>
    <lineage>
        <taxon>Eukaryota</taxon>
        <taxon>Fungi</taxon>
        <taxon>Fungi incertae sedis</taxon>
        <taxon>Zoopagomycota</taxon>
        <taxon>Kickxellomycotina</taxon>
        <taxon>Kickxellomycetes</taxon>
        <taxon>Kickxellales</taxon>
        <taxon>Kickxellaceae</taxon>
        <taxon>Linderina</taxon>
    </lineage>
</organism>
<dbReference type="SUPFAM" id="SSF51735">
    <property type="entry name" value="NAD(P)-binding Rossmann-fold domains"/>
    <property type="match status" value="1"/>
</dbReference>
<keyword evidence="2" id="KW-0597">Phosphoprotein</keyword>
<evidence type="ECO:0000313" key="10">
    <source>
        <dbReference type="Proteomes" id="UP000193922"/>
    </source>
</evidence>
<dbReference type="Proteomes" id="UP000193922">
    <property type="component" value="Unassembled WGS sequence"/>
</dbReference>
<dbReference type="GO" id="GO:0005835">
    <property type="term" value="C:fatty acid synthase complex"/>
    <property type="evidence" value="ECO:0007669"/>
    <property type="project" value="InterPro"/>
</dbReference>
<feature type="compositionally biased region" description="Polar residues" evidence="7">
    <location>
        <begin position="2134"/>
        <end position="2156"/>
    </location>
</feature>
<evidence type="ECO:0000256" key="1">
    <source>
        <dbReference type="ARBA" id="ARBA00022450"/>
    </source>
</evidence>
<dbReference type="Pfam" id="PF22235">
    <property type="entry name" value="FAS1_thioest_ins"/>
    <property type="match status" value="1"/>
</dbReference>
<dbReference type="Gene3D" id="3.30.70.3330">
    <property type="match status" value="1"/>
</dbReference>
<keyword evidence="4" id="KW-0378">Hydrolase</keyword>
<keyword evidence="5" id="KW-0521">NADP</keyword>
<dbReference type="InterPro" id="IPR041550">
    <property type="entry name" value="FASI_helical"/>
</dbReference>
<dbReference type="Gene3D" id="6.10.250.1930">
    <property type="match status" value="1"/>
</dbReference>
<dbReference type="InterPro" id="IPR047224">
    <property type="entry name" value="FAS_alpha_su_C"/>
</dbReference>
<dbReference type="Gene3D" id="3.30.70.3320">
    <property type="match status" value="1"/>
</dbReference>
<dbReference type="InterPro" id="IPR050830">
    <property type="entry name" value="Fungal_FAS"/>
</dbReference>
<dbReference type="EMBL" id="MCFD01000001">
    <property type="protein sequence ID" value="ORX73692.1"/>
    <property type="molecule type" value="Genomic_DNA"/>
</dbReference>
<dbReference type="PRINTS" id="PR01483">
    <property type="entry name" value="FASYNTHASE"/>
</dbReference>
<dbReference type="InterPro" id="IPR041099">
    <property type="entry name" value="FAS1_N"/>
</dbReference>
<dbReference type="GeneID" id="63807449"/>
<evidence type="ECO:0000256" key="6">
    <source>
        <dbReference type="ARBA" id="ARBA00023002"/>
    </source>
</evidence>
<dbReference type="InterPro" id="IPR013565">
    <property type="entry name" value="Fas1/AflB-like_central"/>
</dbReference>
<dbReference type="STRING" id="61395.A0A1Y1WJN6"/>
<evidence type="ECO:0000259" key="8">
    <source>
        <dbReference type="PROSITE" id="PS52004"/>
    </source>
</evidence>
<dbReference type="GO" id="GO:0019171">
    <property type="term" value="F:(3R)-hydroxyacyl-[acyl-carrier-protein] dehydratase activity"/>
    <property type="evidence" value="ECO:0007669"/>
    <property type="project" value="InterPro"/>
</dbReference>
<name>A0A1Y1WJN6_9FUNG</name>
<feature type="region of interest" description="Disordered" evidence="7">
    <location>
        <begin position="3333"/>
        <end position="3354"/>
    </location>
</feature>
<gene>
    <name evidence="9" type="ORF">DL89DRAFT_299083</name>
</gene>
<dbReference type="InterPro" id="IPR040883">
    <property type="entry name" value="FAS_meander"/>
</dbReference>
<dbReference type="Pfam" id="PF02801">
    <property type="entry name" value="Ketoacyl-synt_C"/>
    <property type="match status" value="1"/>
</dbReference>
<dbReference type="InterPro" id="IPR040899">
    <property type="entry name" value="Fas_alpha_ACP"/>
</dbReference>
<dbReference type="Gene3D" id="1.20.930.70">
    <property type="match status" value="1"/>
</dbReference>
<feature type="region of interest" description="Disordered" evidence="7">
    <location>
        <begin position="2128"/>
        <end position="2158"/>
    </location>
</feature>
<dbReference type="FunFam" id="1.20.930.70:FF:000001">
    <property type="entry name" value="Fatty acid synthase beta subunit dehydratase"/>
    <property type="match status" value="1"/>
</dbReference>
<dbReference type="Pfam" id="PF18325">
    <property type="entry name" value="Fas_alpha_ACP"/>
    <property type="match status" value="1"/>
</dbReference>
<dbReference type="Gene3D" id="6.10.140.1400">
    <property type="match status" value="1"/>
</dbReference>
<dbReference type="PANTHER" id="PTHR10982:SF21">
    <property type="entry name" value="FATTY ACID SYNTHASE SUBUNIT BETA"/>
    <property type="match status" value="1"/>
</dbReference>
<dbReference type="InterPro" id="IPR001227">
    <property type="entry name" value="Ac_transferase_dom_sf"/>
</dbReference>
<evidence type="ECO:0000256" key="3">
    <source>
        <dbReference type="ARBA" id="ARBA00022679"/>
    </source>
</evidence>
<dbReference type="PROSITE" id="PS00606">
    <property type="entry name" value="KS3_1"/>
    <property type="match status" value="1"/>
</dbReference>
<dbReference type="Gene3D" id="1.20.1050.120">
    <property type="match status" value="1"/>
</dbReference>
<dbReference type="Pfam" id="PF00698">
    <property type="entry name" value="Acyl_transf_1"/>
    <property type="match status" value="1"/>
</dbReference>
<comment type="caution">
    <text evidence="9">The sequence shown here is derived from an EMBL/GenBank/DDBJ whole genome shotgun (WGS) entry which is preliminary data.</text>
</comment>
<dbReference type="PANTHER" id="PTHR10982">
    <property type="entry name" value="MALONYL COA-ACYL CARRIER PROTEIN TRANSACYLASE"/>
    <property type="match status" value="1"/>
</dbReference>
<dbReference type="CDD" id="cd00828">
    <property type="entry name" value="elong_cond_enzymes"/>
    <property type="match status" value="1"/>
</dbReference>
<dbReference type="InterPro" id="IPR003965">
    <property type="entry name" value="Fatty_acid_synthase"/>
</dbReference>
<dbReference type="Pfam" id="PF00109">
    <property type="entry name" value="ketoacyl-synt"/>
    <property type="match status" value="1"/>
</dbReference>
<dbReference type="RefSeq" id="XP_040746903.1">
    <property type="nucleotide sequence ID" value="XM_040890801.1"/>
</dbReference>
<dbReference type="Pfam" id="PF16073">
    <property type="entry name" value="SAT"/>
    <property type="match status" value="1"/>
</dbReference>
<dbReference type="InterPro" id="IPR036291">
    <property type="entry name" value="NAD(P)-bd_dom_sf"/>
</dbReference>
<reference evidence="9 10" key="1">
    <citation type="submission" date="2016-07" db="EMBL/GenBank/DDBJ databases">
        <title>Pervasive Adenine N6-methylation of Active Genes in Fungi.</title>
        <authorList>
            <consortium name="DOE Joint Genome Institute"/>
            <person name="Mondo S.J."/>
            <person name="Dannebaum R.O."/>
            <person name="Kuo R.C."/>
            <person name="Labutti K."/>
            <person name="Haridas S."/>
            <person name="Kuo A."/>
            <person name="Salamov A."/>
            <person name="Ahrendt S.R."/>
            <person name="Lipzen A."/>
            <person name="Sullivan W."/>
            <person name="Andreopoulos W.B."/>
            <person name="Clum A."/>
            <person name="Lindquist E."/>
            <person name="Daum C."/>
            <person name="Ramamoorthy G.K."/>
            <person name="Gryganskyi A."/>
            <person name="Culley D."/>
            <person name="Magnuson J.K."/>
            <person name="James T.Y."/>
            <person name="O'Malley M.A."/>
            <person name="Stajich J.E."/>
            <person name="Spatafora J.W."/>
            <person name="Visel A."/>
            <person name="Grigoriev I.V."/>
        </authorList>
    </citation>
    <scope>NUCLEOTIDE SEQUENCE [LARGE SCALE GENOMIC DNA]</scope>
    <source>
        <strain evidence="9 10">ATCC 12442</strain>
    </source>
</reference>
<dbReference type="OrthoDB" id="5334845at2759"/>
<dbReference type="InterPro" id="IPR002539">
    <property type="entry name" value="MaoC-like_dom"/>
</dbReference>
<dbReference type="Gene3D" id="3.30.1120.100">
    <property type="match status" value="1"/>
</dbReference>
<dbReference type="Gene3D" id="3.40.366.10">
    <property type="entry name" value="Malonyl-Coenzyme A Acyl Carrier Protein, domain 2"/>
    <property type="match status" value="3"/>
</dbReference>
<dbReference type="InterPro" id="IPR018201">
    <property type="entry name" value="Ketoacyl_synth_AS"/>
</dbReference>
<evidence type="ECO:0000256" key="7">
    <source>
        <dbReference type="SAM" id="MobiDB-lite"/>
    </source>
</evidence>
<dbReference type="GO" id="GO:0004315">
    <property type="term" value="F:3-oxoacyl-[acyl-carrier-protein] synthase activity"/>
    <property type="evidence" value="ECO:0007669"/>
    <property type="project" value="InterPro"/>
</dbReference>
<dbReference type="InterPro" id="IPR016039">
    <property type="entry name" value="Thiolase-like"/>
</dbReference>
<evidence type="ECO:0000256" key="5">
    <source>
        <dbReference type="ARBA" id="ARBA00022857"/>
    </source>
</evidence>
<dbReference type="SUPFAM" id="SSF52151">
    <property type="entry name" value="FabD/lysophospholipase-like"/>
    <property type="match status" value="2"/>
</dbReference>
<dbReference type="GO" id="GO:0004312">
    <property type="term" value="F:fatty acid synthase activity"/>
    <property type="evidence" value="ECO:0007669"/>
    <property type="project" value="InterPro"/>
</dbReference>
<accession>A0A1Y1WJN6</accession>
<evidence type="ECO:0000256" key="2">
    <source>
        <dbReference type="ARBA" id="ARBA00022553"/>
    </source>
</evidence>
<protein>
    <submittedName>
        <fullName evidence="9">Fatty acid synthase</fullName>
    </submittedName>
</protein>
<dbReference type="PROSITE" id="PS52004">
    <property type="entry name" value="KS3_2"/>
    <property type="match status" value="1"/>
</dbReference>
<dbReference type="Gene3D" id="3.40.50.720">
    <property type="entry name" value="NAD(P)-binding Rossmann-like Domain"/>
    <property type="match status" value="2"/>
</dbReference>
<dbReference type="InterPro" id="IPR014031">
    <property type="entry name" value="Ketoacyl_synth_C"/>
</dbReference>